<gene>
    <name evidence="1" type="ORF">AO356_29350</name>
</gene>
<evidence type="ECO:0000313" key="1">
    <source>
        <dbReference type="EMBL" id="ALI10756.1"/>
    </source>
</evidence>
<organism evidence="1 2">
    <name type="scientific">Pseudomonas fluorescens</name>
    <dbReference type="NCBI Taxonomy" id="294"/>
    <lineage>
        <taxon>Bacteria</taxon>
        <taxon>Pseudomonadati</taxon>
        <taxon>Pseudomonadota</taxon>
        <taxon>Gammaproteobacteria</taxon>
        <taxon>Pseudomonadales</taxon>
        <taxon>Pseudomonadaceae</taxon>
        <taxon>Pseudomonas</taxon>
    </lineage>
</organism>
<dbReference type="AlphaFoldDB" id="A0A0N7H375"/>
<name>A0A0N7H375_PSEFL</name>
<sequence length="91" mass="10061">MFTRIAQGSNTEMMTVYFVVMTICSGIEGCVEERKPGPTFATRAMCMETARVMAPRKGVKFKCRSERTVVVETSPIEGYGKIVSTKSTVQP</sequence>
<dbReference type="EMBL" id="CP012831">
    <property type="protein sequence ID" value="ALI10756.1"/>
    <property type="molecule type" value="Genomic_DNA"/>
</dbReference>
<proteinExistence type="predicted"/>
<accession>A0A0N7H375</accession>
<dbReference type="RefSeq" id="WP_060742842.1">
    <property type="nucleotide sequence ID" value="NZ_CP012831.1"/>
</dbReference>
<protein>
    <submittedName>
        <fullName evidence="1">Uncharacterized protein</fullName>
    </submittedName>
</protein>
<reference evidence="1 2" key="2">
    <citation type="journal article" date="2018" name="Nature">
        <title>Mutant phenotypes for thousands of bacterial genes of unknown function.</title>
        <authorList>
            <person name="Price M.N."/>
            <person name="Wetmore K.M."/>
            <person name="Waters R.J."/>
            <person name="Callaghan M."/>
            <person name="Ray J."/>
            <person name="Liu H."/>
            <person name="Kuehl J.V."/>
            <person name="Melnyk R.A."/>
            <person name="Lamson J.S."/>
            <person name="Suh Y."/>
            <person name="Carlson H.K."/>
            <person name="Esquivel Z."/>
            <person name="Sadeeshkumar H."/>
            <person name="Chakraborty R."/>
            <person name="Zane G.M."/>
            <person name="Rubin B.E."/>
            <person name="Wall J.D."/>
            <person name="Visel A."/>
            <person name="Bristow J."/>
            <person name="Blow M.J."/>
            <person name="Arkin A.P."/>
            <person name="Deutschbauer A.M."/>
        </authorList>
    </citation>
    <scope>NUCLEOTIDE SEQUENCE [LARGE SCALE GENOMIC DNA]</scope>
    <source>
        <strain evidence="1 2">FW300-N2C3</strain>
    </source>
</reference>
<reference evidence="2" key="1">
    <citation type="submission" date="2015-09" db="EMBL/GenBank/DDBJ databases">
        <title>Whole genome sequence of Pseudomonas fluorescens FW300-N2C3.</title>
        <authorList>
            <person name="Ray J."/>
            <person name="Melnyk R."/>
            <person name="Deutschbauer A."/>
        </authorList>
    </citation>
    <scope>NUCLEOTIDE SEQUENCE [LARGE SCALE GENOMIC DNA]</scope>
    <source>
        <strain evidence="2">FW300-N2C3</strain>
    </source>
</reference>
<evidence type="ECO:0000313" key="2">
    <source>
        <dbReference type="Proteomes" id="UP000059425"/>
    </source>
</evidence>
<dbReference type="Proteomes" id="UP000059425">
    <property type="component" value="Chromosome"/>
</dbReference>
<dbReference type="OrthoDB" id="6975952at2"/>